<evidence type="ECO:0000313" key="7">
    <source>
        <dbReference type="Proteomes" id="UP001589667"/>
    </source>
</evidence>
<evidence type="ECO:0000256" key="3">
    <source>
        <dbReference type="ARBA" id="ARBA00022840"/>
    </source>
</evidence>
<feature type="domain" description="PEP-utilising enzyme C-terminal" evidence="5">
    <location>
        <begin position="2"/>
        <end position="56"/>
    </location>
</feature>
<protein>
    <submittedName>
        <fullName evidence="6">PEP-binding protein</fullName>
    </submittedName>
</protein>
<dbReference type="InterPro" id="IPR015813">
    <property type="entry name" value="Pyrv/PenolPyrv_kinase-like_dom"/>
</dbReference>
<evidence type="ECO:0000256" key="4">
    <source>
        <dbReference type="SAM" id="MobiDB-lite"/>
    </source>
</evidence>
<dbReference type="Pfam" id="PF02896">
    <property type="entry name" value="PEP-utilizers_C"/>
    <property type="match status" value="1"/>
</dbReference>
<keyword evidence="7" id="KW-1185">Reference proteome</keyword>
<reference evidence="6 7" key="1">
    <citation type="submission" date="2024-09" db="EMBL/GenBank/DDBJ databases">
        <authorList>
            <person name="Sun Q."/>
            <person name="Mori K."/>
        </authorList>
    </citation>
    <scope>NUCLEOTIDE SEQUENCE [LARGE SCALE GENOMIC DNA]</scope>
    <source>
        <strain evidence="6 7">JCM 14321</strain>
    </source>
</reference>
<comment type="similarity">
    <text evidence="1">Belongs to the PEP-utilizing enzyme family.</text>
</comment>
<accession>A0ABV5SU06</accession>
<sequence>MAIRAAHAAGIKVGICGQAPSDYPDFAEFLVREGIDSISLNPDSFLRTAARVAEVERALQASPRSGSDDRFTGYPKARKVK</sequence>
<dbReference type="InterPro" id="IPR040442">
    <property type="entry name" value="Pyrv_kinase-like_dom_sf"/>
</dbReference>
<gene>
    <name evidence="6" type="ORF">ACFFQV_15910</name>
</gene>
<dbReference type="PANTHER" id="PTHR43030">
    <property type="entry name" value="PHOSPHOENOLPYRUVATE SYNTHASE"/>
    <property type="match status" value="1"/>
</dbReference>
<organism evidence="6 7">
    <name type="scientific">Agromyces lapidis</name>
    <dbReference type="NCBI Taxonomy" id="279574"/>
    <lineage>
        <taxon>Bacteria</taxon>
        <taxon>Bacillati</taxon>
        <taxon>Actinomycetota</taxon>
        <taxon>Actinomycetes</taxon>
        <taxon>Micrococcales</taxon>
        <taxon>Microbacteriaceae</taxon>
        <taxon>Agromyces</taxon>
    </lineage>
</organism>
<keyword evidence="3" id="KW-0067">ATP-binding</keyword>
<keyword evidence="2" id="KW-0547">Nucleotide-binding</keyword>
<evidence type="ECO:0000256" key="1">
    <source>
        <dbReference type="ARBA" id="ARBA00007837"/>
    </source>
</evidence>
<name>A0ABV5SU06_9MICO</name>
<evidence type="ECO:0000313" key="6">
    <source>
        <dbReference type="EMBL" id="MFB9643780.1"/>
    </source>
</evidence>
<dbReference type="SUPFAM" id="SSF51621">
    <property type="entry name" value="Phosphoenolpyruvate/pyruvate domain"/>
    <property type="match status" value="1"/>
</dbReference>
<dbReference type="PANTHER" id="PTHR43030:SF1">
    <property type="entry name" value="PHOSPHOENOLPYRUVATE SYNTHASE"/>
    <property type="match status" value="1"/>
</dbReference>
<dbReference type="Proteomes" id="UP001589667">
    <property type="component" value="Unassembled WGS sequence"/>
</dbReference>
<comment type="caution">
    <text evidence="6">The sequence shown here is derived from an EMBL/GenBank/DDBJ whole genome shotgun (WGS) entry which is preliminary data.</text>
</comment>
<feature type="region of interest" description="Disordered" evidence="4">
    <location>
        <begin position="58"/>
        <end position="81"/>
    </location>
</feature>
<dbReference type="Gene3D" id="3.20.20.60">
    <property type="entry name" value="Phosphoenolpyruvate-binding domains"/>
    <property type="match status" value="1"/>
</dbReference>
<dbReference type="InterPro" id="IPR006319">
    <property type="entry name" value="PEP_synth"/>
</dbReference>
<evidence type="ECO:0000259" key="5">
    <source>
        <dbReference type="Pfam" id="PF02896"/>
    </source>
</evidence>
<dbReference type="EMBL" id="JBHMBL010000004">
    <property type="protein sequence ID" value="MFB9643780.1"/>
    <property type="molecule type" value="Genomic_DNA"/>
</dbReference>
<evidence type="ECO:0000256" key="2">
    <source>
        <dbReference type="ARBA" id="ARBA00022741"/>
    </source>
</evidence>
<proteinExistence type="inferred from homology"/>
<dbReference type="RefSeq" id="WP_212277331.1">
    <property type="nucleotide sequence ID" value="NZ_BAAANI010000005.1"/>
</dbReference>
<dbReference type="InterPro" id="IPR000121">
    <property type="entry name" value="PEP_util_C"/>
</dbReference>